<evidence type="ECO:0000256" key="1">
    <source>
        <dbReference type="SAM" id="Phobius"/>
    </source>
</evidence>
<dbReference type="Proteomes" id="UP000285120">
    <property type="component" value="Unassembled WGS sequence"/>
</dbReference>
<dbReference type="AlphaFoldDB" id="A0A419V4E1"/>
<dbReference type="PANTHER" id="PTHR36974:SF1">
    <property type="entry name" value="DOXX FAMILY MEMBRANE PROTEIN"/>
    <property type="match status" value="1"/>
</dbReference>
<feature type="transmembrane region" description="Helical" evidence="1">
    <location>
        <begin position="96"/>
        <end position="115"/>
    </location>
</feature>
<gene>
    <name evidence="2" type="ORF">ATL39_1682</name>
</gene>
<organism evidence="2 3">
    <name type="scientific">Sinobaca qinghaiensis</name>
    <dbReference type="NCBI Taxonomy" id="342944"/>
    <lineage>
        <taxon>Bacteria</taxon>
        <taxon>Bacillati</taxon>
        <taxon>Bacillota</taxon>
        <taxon>Bacilli</taxon>
        <taxon>Bacillales</taxon>
        <taxon>Sporolactobacillaceae</taxon>
        <taxon>Sinobaca</taxon>
    </lineage>
</organism>
<comment type="caution">
    <text evidence="2">The sequence shown here is derived from an EMBL/GenBank/DDBJ whole genome shotgun (WGS) entry which is preliminary data.</text>
</comment>
<protein>
    <submittedName>
        <fullName evidence="2">Putative membrane protein</fullName>
    </submittedName>
</protein>
<dbReference type="RefSeq" id="WP_120192886.1">
    <property type="nucleotide sequence ID" value="NZ_RAPK01000008.1"/>
</dbReference>
<evidence type="ECO:0000313" key="3">
    <source>
        <dbReference type="Proteomes" id="UP000285120"/>
    </source>
</evidence>
<feature type="transmembrane region" description="Helical" evidence="1">
    <location>
        <begin position="34"/>
        <end position="54"/>
    </location>
</feature>
<sequence length="120" mass="13406">MARLLFGFILTAAGAAHFKRPRFFSRMIPFLGRARMAAVYLSGVAEAVLGILLLINKGTAWTGKAVSVLMVLVFPANLYMAVTNMPLKKNGKPKPLLLWMRVLLQWPLITSAWKLSSYRK</sequence>
<keyword evidence="1" id="KW-0472">Membrane</keyword>
<reference evidence="2 3" key="1">
    <citation type="submission" date="2018-09" db="EMBL/GenBank/DDBJ databases">
        <title>Genomic Encyclopedia of Archaeal and Bacterial Type Strains, Phase II (KMG-II): from individual species to whole genera.</title>
        <authorList>
            <person name="Goeker M."/>
        </authorList>
    </citation>
    <scope>NUCLEOTIDE SEQUENCE [LARGE SCALE GENOMIC DNA]</scope>
    <source>
        <strain evidence="2 3">DSM 17008</strain>
    </source>
</reference>
<dbReference type="PANTHER" id="PTHR36974">
    <property type="entry name" value="MEMBRANE PROTEIN-RELATED"/>
    <property type="match status" value="1"/>
</dbReference>
<keyword evidence="1" id="KW-0812">Transmembrane</keyword>
<dbReference type="EMBL" id="RAPK01000008">
    <property type="protein sequence ID" value="RKD73389.1"/>
    <property type="molecule type" value="Genomic_DNA"/>
</dbReference>
<accession>A0A419V4E1</accession>
<dbReference type="OrthoDB" id="327939at2"/>
<proteinExistence type="predicted"/>
<name>A0A419V4E1_9BACL</name>
<evidence type="ECO:0000313" key="2">
    <source>
        <dbReference type="EMBL" id="RKD73389.1"/>
    </source>
</evidence>
<keyword evidence="1" id="KW-1133">Transmembrane helix</keyword>
<feature type="transmembrane region" description="Helical" evidence="1">
    <location>
        <begin position="66"/>
        <end position="84"/>
    </location>
</feature>
<keyword evidence="3" id="KW-1185">Reference proteome</keyword>